<feature type="region of interest" description="Disordered" evidence="1">
    <location>
        <begin position="51"/>
        <end position="104"/>
    </location>
</feature>
<dbReference type="Proteomes" id="UP000059680">
    <property type="component" value="Chromosome 9"/>
</dbReference>
<dbReference type="PaxDb" id="39947-A0A0P0XJP1"/>
<sequence length="104" mass="11716">MCLLPAQDHVEEKLEGQYYLLLYFCHVGYAEEIKGIHLLNIRCARCRGSRVAGAAGRRGRRSRSRRGGGRRRLGRLRRRCDRSKRRRGGSGGALLRGRGPPSPS</sequence>
<organism evidence="2 3">
    <name type="scientific">Oryza sativa subsp. japonica</name>
    <name type="common">Rice</name>
    <dbReference type="NCBI Taxonomy" id="39947"/>
    <lineage>
        <taxon>Eukaryota</taxon>
        <taxon>Viridiplantae</taxon>
        <taxon>Streptophyta</taxon>
        <taxon>Embryophyta</taxon>
        <taxon>Tracheophyta</taxon>
        <taxon>Spermatophyta</taxon>
        <taxon>Magnoliopsida</taxon>
        <taxon>Liliopsida</taxon>
        <taxon>Poales</taxon>
        <taxon>Poaceae</taxon>
        <taxon>BOP clade</taxon>
        <taxon>Oryzoideae</taxon>
        <taxon>Oryzeae</taxon>
        <taxon>Oryzinae</taxon>
        <taxon>Oryza</taxon>
        <taxon>Oryza sativa</taxon>
    </lineage>
</organism>
<feature type="non-terminal residue" evidence="2">
    <location>
        <position position="1"/>
    </location>
</feature>
<evidence type="ECO:0000313" key="3">
    <source>
        <dbReference type="Proteomes" id="UP000059680"/>
    </source>
</evidence>
<reference evidence="2 3" key="3">
    <citation type="journal article" date="2013" name="Rice">
        <title>Improvement of the Oryza sativa Nipponbare reference genome using next generation sequence and optical map data.</title>
        <authorList>
            <person name="Kawahara Y."/>
            <person name="de la Bastide M."/>
            <person name="Hamilton J.P."/>
            <person name="Kanamori H."/>
            <person name="McCombie W.R."/>
            <person name="Ouyang S."/>
            <person name="Schwartz D.C."/>
            <person name="Tanaka T."/>
            <person name="Wu J."/>
            <person name="Zhou S."/>
            <person name="Childs K.L."/>
            <person name="Davidson R.M."/>
            <person name="Lin H."/>
            <person name="Quesada-Ocampo L."/>
            <person name="Vaillancourt B."/>
            <person name="Sakai H."/>
            <person name="Lee S.S."/>
            <person name="Kim J."/>
            <person name="Numa H."/>
            <person name="Itoh T."/>
            <person name="Buell C.R."/>
            <person name="Matsumoto T."/>
        </authorList>
    </citation>
    <scope>NUCLEOTIDE SEQUENCE [LARGE SCALE GENOMIC DNA]</scope>
    <source>
        <strain evidence="3">cv. Nipponbare</strain>
    </source>
</reference>
<gene>
    <name evidence="2" type="ordered locus">Os09g0103150</name>
    <name evidence="2" type="ORF">OSNPB_090103150</name>
</gene>
<evidence type="ECO:0000313" key="2">
    <source>
        <dbReference type="EMBL" id="BAT06777.1"/>
    </source>
</evidence>
<dbReference type="EMBL" id="AP014965">
    <property type="protein sequence ID" value="BAT06777.1"/>
    <property type="molecule type" value="Genomic_DNA"/>
</dbReference>
<reference evidence="2 3" key="2">
    <citation type="journal article" date="2013" name="Plant Cell Physiol.">
        <title>Rice Annotation Project Database (RAP-DB): an integrative and interactive database for rice genomics.</title>
        <authorList>
            <person name="Sakai H."/>
            <person name="Lee S.S."/>
            <person name="Tanaka T."/>
            <person name="Numa H."/>
            <person name="Kim J."/>
            <person name="Kawahara Y."/>
            <person name="Wakimoto H."/>
            <person name="Yang C.C."/>
            <person name="Iwamoto M."/>
            <person name="Abe T."/>
            <person name="Yamada Y."/>
            <person name="Muto A."/>
            <person name="Inokuchi H."/>
            <person name="Ikemura T."/>
            <person name="Matsumoto T."/>
            <person name="Sasaki T."/>
            <person name="Itoh T."/>
        </authorList>
    </citation>
    <scope>NUCLEOTIDE SEQUENCE [LARGE SCALE GENOMIC DNA]</scope>
    <source>
        <strain evidence="3">cv. Nipponbare</strain>
    </source>
</reference>
<proteinExistence type="predicted"/>
<evidence type="ECO:0000256" key="1">
    <source>
        <dbReference type="SAM" id="MobiDB-lite"/>
    </source>
</evidence>
<dbReference type="AlphaFoldDB" id="A0A0P0XJP1"/>
<dbReference type="InParanoid" id="A0A0P0XJP1"/>
<protein>
    <submittedName>
        <fullName evidence="2">Os09g0103150 protein</fullName>
    </submittedName>
</protein>
<accession>A0A0P0XJP1</accession>
<feature type="compositionally biased region" description="Low complexity" evidence="1">
    <location>
        <begin position="95"/>
        <end position="104"/>
    </location>
</feature>
<feature type="compositionally biased region" description="Basic residues" evidence="1">
    <location>
        <begin position="57"/>
        <end position="88"/>
    </location>
</feature>
<reference evidence="3" key="1">
    <citation type="journal article" date="2005" name="Nature">
        <title>The map-based sequence of the rice genome.</title>
        <authorList>
            <consortium name="International rice genome sequencing project (IRGSP)"/>
            <person name="Matsumoto T."/>
            <person name="Wu J."/>
            <person name="Kanamori H."/>
            <person name="Katayose Y."/>
            <person name="Fujisawa M."/>
            <person name="Namiki N."/>
            <person name="Mizuno H."/>
            <person name="Yamamoto K."/>
            <person name="Antonio B.A."/>
            <person name="Baba T."/>
            <person name="Sakata K."/>
            <person name="Nagamura Y."/>
            <person name="Aoki H."/>
            <person name="Arikawa K."/>
            <person name="Arita K."/>
            <person name="Bito T."/>
            <person name="Chiden Y."/>
            <person name="Fujitsuka N."/>
            <person name="Fukunaka R."/>
            <person name="Hamada M."/>
            <person name="Harada C."/>
            <person name="Hayashi A."/>
            <person name="Hijishita S."/>
            <person name="Honda M."/>
            <person name="Hosokawa S."/>
            <person name="Ichikawa Y."/>
            <person name="Idonuma A."/>
            <person name="Iijima M."/>
            <person name="Ikeda M."/>
            <person name="Ikeno M."/>
            <person name="Ito K."/>
            <person name="Ito S."/>
            <person name="Ito T."/>
            <person name="Ito Y."/>
            <person name="Ito Y."/>
            <person name="Iwabuchi A."/>
            <person name="Kamiya K."/>
            <person name="Karasawa W."/>
            <person name="Kurita K."/>
            <person name="Katagiri S."/>
            <person name="Kikuta A."/>
            <person name="Kobayashi H."/>
            <person name="Kobayashi N."/>
            <person name="Machita K."/>
            <person name="Maehara T."/>
            <person name="Masukawa M."/>
            <person name="Mizubayashi T."/>
            <person name="Mukai Y."/>
            <person name="Nagasaki H."/>
            <person name="Nagata Y."/>
            <person name="Naito S."/>
            <person name="Nakashima M."/>
            <person name="Nakama Y."/>
            <person name="Nakamichi Y."/>
            <person name="Nakamura M."/>
            <person name="Meguro A."/>
            <person name="Negishi M."/>
            <person name="Ohta I."/>
            <person name="Ohta T."/>
            <person name="Okamoto M."/>
            <person name="Ono N."/>
            <person name="Saji S."/>
            <person name="Sakaguchi M."/>
            <person name="Sakai K."/>
            <person name="Shibata M."/>
            <person name="Shimokawa T."/>
            <person name="Song J."/>
            <person name="Takazaki Y."/>
            <person name="Terasawa K."/>
            <person name="Tsugane M."/>
            <person name="Tsuji K."/>
            <person name="Ueda S."/>
            <person name="Waki K."/>
            <person name="Yamagata H."/>
            <person name="Yamamoto M."/>
            <person name="Yamamoto S."/>
            <person name="Yamane H."/>
            <person name="Yoshiki S."/>
            <person name="Yoshihara R."/>
            <person name="Yukawa K."/>
            <person name="Zhong H."/>
            <person name="Yano M."/>
            <person name="Yuan Q."/>
            <person name="Ouyang S."/>
            <person name="Liu J."/>
            <person name="Jones K.M."/>
            <person name="Gansberger K."/>
            <person name="Moffat K."/>
            <person name="Hill J."/>
            <person name="Bera J."/>
            <person name="Fadrosh D."/>
            <person name="Jin S."/>
            <person name="Johri S."/>
            <person name="Kim M."/>
            <person name="Overton L."/>
            <person name="Reardon M."/>
            <person name="Tsitrin T."/>
            <person name="Vuong H."/>
            <person name="Weaver B."/>
            <person name="Ciecko A."/>
            <person name="Tallon L."/>
            <person name="Jackson J."/>
            <person name="Pai G."/>
            <person name="Aken S.V."/>
            <person name="Utterback T."/>
            <person name="Reidmuller S."/>
            <person name="Feldblyum T."/>
            <person name="Hsiao J."/>
            <person name="Zismann V."/>
            <person name="Iobst S."/>
            <person name="de Vazeille A.R."/>
            <person name="Buell C.R."/>
            <person name="Ying K."/>
            <person name="Li Y."/>
            <person name="Lu T."/>
            <person name="Huang Y."/>
            <person name="Zhao Q."/>
            <person name="Feng Q."/>
            <person name="Zhang L."/>
            <person name="Zhu J."/>
            <person name="Weng Q."/>
            <person name="Mu J."/>
            <person name="Lu Y."/>
            <person name="Fan D."/>
            <person name="Liu Y."/>
            <person name="Guan J."/>
            <person name="Zhang Y."/>
            <person name="Yu S."/>
            <person name="Liu X."/>
            <person name="Zhang Y."/>
            <person name="Hong G."/>
            <person name="Han B."/>
            <person name="Choisne N."/>
            <person name="Demange N."/>
            <person name="Orjeda G."/>
            <person name="Samain S."/>
            <person name="Cattolico L."/>
            <person name="Pelletier E."/>
            <person name="Couloux A."/>
            <person name="Segurens B."/>
            <person name="Wincker P."/>
            <person name="D'Hont A."/>
            <person name="Scarpelli C."/>
            <person name="Weissenbach J."/>
            <person name="Salanoubat M."/>
            <person name="Quetier F."/>
            <person name="Yu Y."/>
            <person name="Kim H.R."/>
            <person name="Rambo T."/>
            <person name="Currie J."/>
            <person name="Collura K."/>
            <person name="Luo M."/>
            <person name="Yang T."/>
            <person name="Ammiraju J.S.S."/>
            <person name="Engler F."/>
            <person name="Soderlund C."/>
            <person name="Wing R.A."/>
            <person name="Palmer L.E."/>
            <person name="de la Bastide M."/>
            <person name="Spiegel L."/>
            <person name="Nascimento L."/>
            <person name="Zutavern T."/>
            <person name="O'Shaughnessy A."/>
            <person name="Dike S."/>
            <person name="Dedhia N."/>
            <person name="Preston R."/>
            <person name="Balija V."/>
            <person name="McCombie W.R."/>
            <person name="Chow T."/>
            <person name="Chen H."/>
            <person name="Chung M."/>
            <person name="Chen C."/>
            <person name="Shaw J."/>
            <person name="Wu H."/>
            <person name="Hsiao K."/>
            <person name="Chao Y."/>
            <person name="Chu M."/>
            <person name="Cheng C."/>
            <person name="Hour A."/>
            <person name="Lee P."/>
            <person name="Lin S."/>
            <person name="Lin Y."/>
            <person name="Liou J."/>
            <person name="Liu S."/>
            <person name="Hsing Y."/>
            <person name="Raghuvanshi S."/>
            <person name="Mohanty A."/>
            <person name="Bharti A.K."/>
            <person name="Gaur A."/>
            <person name="Gupta V."/>
            <person name="Kumar D."/>
            <person name="Ravi V."/>
            <person name="Vij S."/>
            <person name="Kapur A."/>
            <person name="Khurana P."/>
            <person name="Khurana P."/>
            <person name="Khurana J.P."/>
            <person name="Tyagi A.K."/>
            <person name="Gaikwad K."/>
            <person name="Singh A."/>
            <person name="Dalal V."/>
            <person name="Srivastava S."/>
            <person name="Dixit A."/>
            <person name="Pal A.K."/>
            <person name="Ghazi I.A."/>
            <person name="Yadav M."/>
            <person name="Pandit A."/>
            <person name="Bhargava A."/>
            <person name="Sureshbabu K."/>
            <person name="Batra K."/>
            <person name="Sharma T.R."/>
            <person name="Mohapatra T."/>
            <person name="Singh N.K."/>
            <person name="Messing J."/>
            <person name="Nelson A.B."/>
            <person name="Fuks G."/>
            <person name="Kavchok S."/>
            <person name="Keizer G."/>
            <person name="Linton E."/>
            <person name="Llaca V."/>
            <person name="Song R."/>
            <person name="Tanyolac B."/>
            <person name="Young S."/>
            <person name="Ho-Il K."/>
            <person name="Hahn J.H."/>
            <person name="Sangsakoo G."/>
            <person name="Vanavichit A."/>
            <person name="de Mattos Luiz.A.T."/>
            <person name="Zimmer P.D."/>
            <person name="Malone G."/>
            <person name="Dellagostin O."/>
            <person name="de Oliveira A.C."/>
            <person name="Bevan M."/>
            <person name="Bancroft I."/>
            <person name="Minx P."/>
            <person name="Cordum H."/>
            <person name="Wilson R."/>
            <person name="Cheng Z."/>
            <person name="Jin W."/>
            <person name="Jiang J."/>
            <person name="Leong S.A."/>
            <person name="Iwama H."/>
            <person name="Gojobori T."/>
            <person name="Itoh T."/>
            <person name="Niimura Y."/>
            <person name="Fujii Y."/>
            <person name="Habara T."/>
            <person name="Sakai H."/>
            <person name="Sato Y."/>
            <person name="Wilson G."/>
            <person name="Kumar K."/>
            <person name="McCouch S."/>
            <person name="Juretic N."/>
            <person name="Hoen D."/>
            <person name="Wright S."/>
            <person name="Bruskiewich R."/>
            <person name="Bureau T."/>
            <person name="Miyao A."/>
            <person name="Hirochika H."/>
            <person name="Nishikawa T."/>
            <person name="Kadowaki K."/>
            <person name="Sugiura M."/>
            <person name="Burr B."/>
            <person name="Sasaki T."/>
        </authorList>
    </citation>
    <scope>NUCLEOTIDE SEQUENCE [LARGE SCALE GENOMIC DNA]</scope>
    <source>
        <strain evidence="3">cv. Nipponbare</strain>
    </source>
</reference>
<keyword evidence="3" id="KW-1185">Reference proteome</keyword>
<name>A0A0P0XJP1_ORYSJ</name>